<dbReference type="SUPFAM" id="SSF53474">
    <property type="entry name" value="alpha/beta-Hydrolases"/>
    <property type="match status" value="1"/>
</dbReference>
<reference evidence="2 3" key="1">
    <citation type="submission" date="2020-08" db="EMBL/GenBank/DDBJ databases">
        <title>Genomic Encyclopedia of Type Strains, Phase IV (KMG-IV): sequencing the most valuable type-strain genomes for metagenomic binning, comparative biology and taxonomic classification.</title>
        <authorList>
            <person name="Goeker M."/>
        </authorList>
    </citation>
    <scope>NUCLEOTIDE SEQUENCE [LARGE SCALE GENOMIC DNA]</scope>
    <source>
        <strain evidence="2 3">DSM 103377</strain>
    </source>
</reference>
<dbReference type="PANTHER" id="PTHR37946">
    <property type="entry name" value="SLL1969 PROTEIN"/>
    <property type="match status" value="1"/>
</dbReference>
<proteinExistence type="predicted"/>
<evidence type="ECO:0000313" key="3">
    <source>
        <dbReference type="Proteomes" id="UP000553766"/>
    </source>
</evidence>
<organism evidence="2 3">
    <name type="scientific">Rubricella aquisinus</name>
    <dbReference type="NCBI Taxonomy" id="2028108"/>
    <lineage>
        <taxon>Bacteria</taxon>
        <taxon>Pseudomonadati</taxon>
        <taxon>Pseudomonadota</taxon>
        <taxon>Alphaproteobacteria</taxon>
        <taxon>Rhodobacterales</taxon>
        <taxon>Paracoccaceae</taxon>
        <taxon>Rubricella</taxon>
    </lineage>
</organism>
<dbReference type="Gene3D" id="3.40.50.1820">
    <property type="entry name" value="alpha/beta hydrolase"/>
    <property type="match status" value="1"/>
</dbReference>
<gene>
    <name evidence="2" type="ORF">FHS89_001025</name>
</gene>
<accession>A0A840WZB9</accession>
<dbReference type="PANTHER" id="PTHR37946:SF1">
    <property type="entry name" value="SLL1969 PROTEIN"/>
    <property type="match status" value="1"/>
</dbReference>
<dbReference type="InterPro" id="IPR000073">
    <property type="entry name" value="AB_hydrolase_1"/>
</dbReference>
<dbReference type="Proteomes" id="UP000553766">
    <property type="component" value="Unassembled WGS sequence"/>
</dbReference>
<evidence type="ECO:0000259" key="1">
    <source>
        <dbReference type="Pfam" id="PF12697"/>
    </source>
</evidence>
<dbReference type="AlphaFoldDB" id="A0A840WZB9"/>
<comment type="caution">
    <text evidence="2">The sequence shown here is derived from an EMBL/GenBank/DDBJ whole genome shotgun (WGS) entry which is preliminary data.</text>
</comment>
<keyword evidence="3" id="KW-1185">Reference proteome</keyword>
<evidence type="ECO:0000313" key="2">
    <source>
        <dbReference type="EMBL" id="MBB5515015.1"/>
    </source>
</evidence>
<dbReference type="RefSeq" id="WP_184009212.1">
    <property type="nucleotide sequence ID" value="NZ_JACIJS010000003.1"/>
</dbReference>
<dbReference type="Pfam" id="PF12697">
    <property type="entry name" value="Abhydrolase_6"/>
    <property type="match status" value="1"/>
</dbReference>
<sequence length="225" mass="23511">MSSPEIIPAEVLPVGLVHGLGRGTGSMTLLSMRLQRAGFAVFLAEYPSRSATLDEAREVVARQVDRAVGTRGRCALIGHSLGGVIAAQLKAGSHQGRIGRLVQMGSPNLGSPLADVARQVPGVADVFGPVLHTIAEADIDRLPLSEQDRLEIGCIAGTGGWRAVTQAYGLEGENDGKVSVESALGVPHGDDILVDASHSTLTLSAEVAEQAIHFLRHGIFDKSAE</sequence>
<protein>
    <submittedName>
        <fullName evidence="2">Pimeloyl-ACP methyl ester carboxylesterase</fullName>
    </submittedName>
</protein>
<dbReference type="InterPro" id="IPR029058">
    <property type="entry name" value="AB_hydrolase_fold"/>
</dbReference>
<dbReference type="EMBL" id="JACIJS010000003">
    <property type="protein sequence ID" value="MBB5515015.1"/>
    <property type="molecule type" value="Genomic_DNA"/>
</dbReference>
<feature type="domain" description="AB hydrolase-1" evidence="1">
    <location>
        <begin position="16"/>
        <end position="125"/>
    </location>
</feature>
<name>A0A840WZB9_9RHOB</name>